<evidence type="ECO:0000256" key="1">
    <source>
        <dbReference type="PROSITE-ProRule" id="PRU00047"/>
    </source>
</evidence>
<dbReference type="EMBL" id="BQNB010019994">
    <property type="protein sequence ID" value="GJT91186.1"/>
    <property type="molecule type" value="Genomic_DNA"/>
</dbReference>
<dbReference type="SUPFAM" id="SSF57756">
    <property type="entry name" value="Retrovirus zinc finger-like domains"/>
    <property type="match status" value="1"/>
</dbReference>
<dbReference type="InterPro" id="IPR021109">
    <property type="entry name" value="Peptidase_aspartic_dom_sf"/>
</dbReference>
<reference evidence="4" key="2">
    <citation type="submission" date="2022-01" db="EMBL/GenBank/DDBJ databases">
        <authorList>
            <person name="Yamashiro T."/>
            <person name="Shiraishi A."/>
            <person name="Satake H."/>
            <person name="Nakayama K."/>
        </authorList>
    </citation>
    <scope>NUCLEOTIDE SEQUENCE</scope>
</reference>
<feature type="compositionally biased region" description="Basic and acidic residues" evidence="2">
    <location>
        <begin position="181"/>
        <end position="192"/>
    </location>
</feature>
<dbReference type="CDD" id="cd01647">
    <property type="entry name" value="RT_LTR"/>
    <property type="match status" value="1"/>
</dbReference>
<proteinExistence type="predicted"/>
<dbReference type="CDD" id="cd00303">
    <property type="entry name" value="retropepsin_like"/>
    <property type="match status" value="1"/>
</dbReference>
<gene>
    <name evidence="4" type="ORF">Tco_1080031</name>
</gene>
<dbReference type="Pfam" id="PF08284">
    <property type="entry name" value="RVP_2"/>
    <property type="match status" value="1"/>
</dbReference>
<dbReference type="PANTHER" id="PTHR15503">
    <property type="entry name" value="LDOC1 RELATED"/>
    <property type="match status" value="1"/>
</dbReference>
<dbReference type="PANTHER" id="PTHR15503:SF45">
    <property type="entry name" value="RNA-DIRECTED DNA POLYMERASE HOMOLOG"/>
    <property type="match status" value="1"/>
</dbReference>
<evidence type="ECO:0000313" key="5">
    <source>
        <dbReference type="Proteomes" id="UP001151760"/>
    </source>
</evidence>
<keyword evidence="4" id="KW-0808">Transferase</keyword>
<dbReference type="PROSITE" id="PS50158">
    <property type="entry name" value="ZF_CCHC"/>
    <property type="match status" value="1"/>
</dbReference>
<name>A0ABQ5HTJ8_9ASTR</name>
<dbReference type="SMART" id="SM00343">
    <property type="entry name" value="ZnF_C2HC"/>
    <property type="match status" value="2"/>
</dbReference>
<keyword evidence="1" id="KW-0862">Zinc</keyword>
<feature type="region of interest" description="Disordered" evidence="2">
    <location>
        <begin position="285"/>
        <end position="316"/>
    </location>
</feature>
<protein>
    <submittedName>
        <fullName evidence="4">Reverse transcriptase domain-containing protein</fullName>
    </submittedName>
</protein>
<feature type="domain" description="CCHC-type" evidence="3">
    <location>
        <begin position="232"/>
        <end position="248"/>
    </location>
</feature>
<organism evidence="4 5">
    <name type="scientific">Tanacetum coccineum</name>
    <dbReference type="NCBI Taxonomy" id="301880"/>
    <lineage>
        <taxon>Eukaryota</taxon>
        <taxon>Viridiplantae</taxon>
        <taxon>Streptophyta</taxon>
        <taxon>Embryophyta</taxon>
        <taxon>Tracheophyta</taxon>
        <taxon>Spermatophyta</taxon>
        <taxon>Magnoliopsida</taxon>
        <taxon>eudicotyledons</taxon>
        <taxon>Gunneridae</taxon>
        <taxon>Pentapetalae</taxon>
        <taxon>asterids</taxon>
        <taxon>campanulids</taxon>
        <taxon>Asterales</taxon>
        <taxon>Asteraceae</taxon>
        <taxon>Asteroideae</taxon>
        <taxon>Anthemideae</taxon>
        <taxon>Anthemidinae</taxon>
        <taxon>Tanacetum</taxon>
    </lineage>
</organism>
<sequence>MAPTMTTRNAGRRTAAPRGRRTGGWAGRGGGRTEEPTGIFGGPIGDQDGKGGDQGIGVNGGVDEVPNFSMVIAQQLQDLLPTIIARVVNHASNIQGDVRSVNVGNGRNGCSYKEFMTCNPKDYNGKGGAIVYTRWIKKMESVQDMSGCGANQKLTGMLTDEAIRNGSLKKNAKKRGNGGELSRDGNVRDANKRSRIGRAFATITNPVRKEYTGVAPKCTNCSFHHNPEMPCRKCMNCNRLGHFARDCRAGPRMVTPVSARNPTTAQGACFKCSGTDHYKAACPRLNRAPRPGGNRQNQPMAIEGGQGHGNNGNQARGGAFMMGAEEARQDPNIVTGTFTLNNHYATTLFDSGADYSFVSTTFIPLLDIEPSDLGFSYEIEIASGQLVEINKVIRDCKLEIEGHTFDIDLIPFGYESFDVIVGMDWLSRHKAEIVCHEKVVRIPLPHKEILRVLGEKPEEKVRYLMSAKTEEQKLKDIVVVRSFPEVFPDDLSGLPPSREFEFRIDLIPRAMPVAKSPYRLAPSEMEELSSQLRELQDKGFIRPSSSPWGAPYYPSRRKTIYLQFGYHQLRVHEDDIPKTAFRTRYGHFEFTVMPFGLTNGTIVFKGLDEPVTKEEHETHLGLILELLKKEKLYAKFSKCEFWLQEVQFLGHVINGDGIHVDPTLLDGPEDFVVYCDVSGLGLGTVVFALKKWRHYLYGTKRIEDQHSYDVHRDLRKVMACQIWPLKFSIILNQLLDPEDFTSCSDTIDIEDQ</sequence>
<dbReference type="Gene3D" id="3.30.70.270">
    <property type="match status" value="1"/>
</dbReference>
<feature type="region of interest" description="Disordered" evidence="2">
    <location>
        <begin position="165"/>
        <end position="193"/>
    </location>
</feature>
<keyword evidence="1" id="KW-0863">Zinc-finger</keyword>
<dbReference type="Gene3D" id="2.40.70.10">
    <property type="entry name" value="Acid Proteases"/>
    <property type="match status" value="1"/>
</dbReference>
<keyword evidence="4" id="KW-0548">Nucleotidyltransferase</keyword>
<evidence type="ECO:0000259" key="3">
    <source>
        <dbReference type="PROSITE" id="PS50158"/>
    </source>
</evidence>
<dbReference type="InterPro" id="IPR032567">
    <property type="entry name" value="RTL1-rel"/>
</dbReference>
<feature type="region of interest" description="Disordered" evidence="2">
    <location>
        <begin position="1"/>
        <end position="53"/>
    </location>
</feature>
<dbReference type="SUPFAM" id="SSF50630">
    <property type="entry name" value="Acid proteases"/>
    <property type="match status" value="1"/>
</dbReference>
<keyword evidence="5" id="KW-1185">Reference proteome</keyword>
<evidence type="ECO:0000313" key="4">
    <source>
        <dbReference type="EMBL" id="GJT91186.1"/>
    </source>
</evidence>
<dbReference type="InterPro" id="IPR043502">
    <property type="entry name" value="DNA/RNA_pol_sf"/>
</dbReference>
<dbReference type="SUPFAM" id="SSF56672">
    <property type="entry name" value="DNA/RNA polymerases"/>
    <property type="match status" value="1"/>
</dbReference>
<feature type="compositionally biased region" description="Low complexity" evidence="2">
    <location>
        <begin position="1"/>
        <end position="17"/>
    </location>
</feature>
<reference evidence="4" key="1">
    <citation type="journal article" date="2022" name="Int. J. Mol. Sci.">
        <title>Draft Genome of Tanacetum Coccineum: Genomic Comparison of Closely Related Tanacetum-Family Plants.</title>
        <authorList>
            <person name="Yamashiro T."/>
            <person name="Shiraishi A."/>
            <person name="Nakayama K."/>
            <person name="Satake H."/>
        </authorList>
    </citation>
    <scope>NUCLEOTIDE SEQUENCE</scope>
</reference>
<dbReference type="GO" id="GO:0003964">
    <property type="term" value="F:RNA-directed DNA polymerase activity"/>
    <property type="evidence" value="ECO:0007669"/>
    <property type="project" value="UniProtKB-KW"/>
</dbReference>
<dbReference type="Proteomes" id="UP001151760">
    <property type="component" value="Unassembled WGS sequence"/>
</dbReference>
<comment type="caution">
    <text evidence="4">The sequence shown here is derived from an EMBL/GenBank/DDBJ whole genome shotgun (WGS) entry which is preliminary data.</text>
</comment>
<accession>A0ABQ5HTJ8</accession>
<evidence type="ECO:0000256" key="2">
    <source>
        <dbReference type="SAM" id="MobiDB-lite"/>
    </source>
</evidence>
<dbReference type="InterPro" id="IPR001878">
    <property type="entry name" value="Znf_CCHC"/>
</dbReference>
<dbReference type="InterPro" id="IPR043128">
    <property type="entry name" value="Rev_trsase/Diguanyl_cyclase"/>
</dbReference>
<keyword evidence="1" id="KW-0479">Metal-binding</keyword>
<keyword evidence="4" id="KW-0695">RNA-directed DNA polymerase</keyword>
<dbReference type="InterPro" id="IPR036875">
    <property type="entry name" value="Znf_CCHC_sf"/>
</dbReference>
<dbReference type="Gene3D" id="4.10.60.10">
    <property type="entry name" value="Zinc finger, CCHC-type"/>
    <property type="match status" value="1"/>
</dbReference>
<dbReference type="Pfam" id="PF00098">
    <property type="entry name" value="zf-CCHC"/>
    <property type="match status" value="1"/>
</dbReference>
<dbReference type="Gene3D" id="3.10.10.10">
    <property type="entry name" value="HIV Type 1 Reverse Transcriptase, subunit A, domain 1"/>
    <property type="match status" value="1"/>
</dbReference>